<accession>A0ABU9BKV8</accession>
<dbReference type="Pfam" id="PF04679">
    <property type="entry name" value="DNA_ligase_A_C"/>
    <property type="match status" value="1"/>
</dbReference>
<comment type="caution">
    <text evidence="15">The sequence shown here is derived from an EMBL/GenBank/DDBJ whole genome shotgun (WGS) entry which is preliminary data.</text>
</comment>
<keyword evidence="3" id="KW-0132">Cell division</keyword>
<dbReference type="Proteomes" id="UP001371218">
    <property type="component" value="Unassembled WGS sequence"/>
</dbReference>
<keyword evidence="16" id="KW-1185">Reference proteome</keyword>
<evidence type="ECO:0000256" key="8">
    <source>
        <dbReference type="ARBA" id="ARBA00022840"/>
    </source>
</evidence>
<dbReference type="InterPro" id="IPR012340">
    <property type="entry name" value="NA-bd_OB-fold"/>
</dbReference>
<dbReference type="CDD" id="cd07972">
    <property type="entry name" value="OBF_DNA_ligase_Arch_LigB"/>
    <property type="match status" value="1"/>
</dbReference>
<evidence type="ECO:0000256" key="12">
    <source>
        <dbReference type="ARBA" id="ARBA00023306"/>
    </source>
</evidence>
<evidence type="ECO:0000256" key="2">
    <source>
        <dbReference type="ARBA" id="ARBA00022598"/>
    </source>
</evidence>
<evidence type="ECO:0000256" key="10">
    <source>
        <dbReference type="ARBA" id="ARBA00023172"/>
    </source>
</evidence>
<sequence length="580" mass="64482">MKRFSELFNALDDSTATNAKVDALRRYFDEAPPADAAWAVYFLAGGKPRQVVPTGVLAELARQQAGIAAWLFDECYQAVGDLAETIAHVLPAAVATRELGLAEWVEQRLLPLREMPPEQQAQRIASYWAELDSTGRFLLTKLIGGGFRVGVSKLLVQRALAAHAGVDAKLVAQRMMGYTDKTARPDARAYQGLIAPESERSAADSGQPYPFFLAHPLEGALHEFDARLGPPSNWQIEWKYDGIRAQVVRRAGQIWIWSRGEELVTDRFPEIVMLAGQWPDGTVVDGEIVVWKDGRPAPFNLLQQRIGRKTLNRKILADAPVSLIAYDLLEWGGIDQREQPQRQRRAMLEALAAQVKGSTLWVSPIEQRDSWPALAALREESRQRGVEGFMLKHVEARYGSGRTKAEGTWWKWKIAPLTVDAVLIYAQAGHGRRASVYTDYTFAVWSRPPQDAAEAQAVVDAISRREPAQPGALQLVAFAKAYSGLTDEEFREVDRIIRATTLEKFGPVRSVKPTLVFELGFEGINRSTRHKSGIAVRFPRMLRIRQDKPLHEADTLASLQALMNVDSPAPLAPELPISGS</sequence>
<keyword evidence="7" id="KW-0227">DNA damage</keyword>
<dbReference type="PANTHER" id="PTHR45674">
    <property type="entry name" value="DNA LIGASE 1/3 FAMILY MEMBER"/>
    <property type="match status" value="1"/>
</dbReference>
<keyword evidence="8" id="KW-0067">ATP-binding</keyword>
<comment type="catalytic activity">
    <reaction evidence="13">
        <text>ATP + (deoxyribonucleotide)n-3'-hydroxyl + 5'-phospho-(deoxyribonucleotide)m = (deoxyribonucleotide)n+m + AMP + diphosphate.</text>
        <dbReference type="EC" id="6.5.1.1"/>
    </reaction>
</comment>
<dbReference type="EC" id="6.5.1.1" evidence="1"/>
<dbReference type="Gene3D" id="2.40.50.140">
    <property type="entry name" value="Nucleic acid-binding proteins"/>
    <property type="match status" value="1"/>
</dbReference>
<dbReference type="InterPro" id="IPR050191">
    <property type="entry name" value="ATP-dep_DNA_ligase"/>
</dbReference>
<dbReference type="PANTHER" id="PTHR45674:SF13">
    <property type="entry name" value="DNA LIGASE-RELATED"/>
    <property type="match status" value="1"/>
</dbReference>
<dbReference type="InterPro" id="IPR012309">
    <property type="entry name" value="DNA_ligase_ATP-dep_C"/>
</dbReference>
<dbReference type="SUPFAM" id="SSF56091">
    <property type="entry name" value="DNA ligase/mRNA capping enzyme, catalytic domain"/>
    <property type="match status" value="1"/>
</dbReference>
<keyword evidence="2 15" id="KW-0436">Ligase</keyword>
<dbReference type="PROSITE" id="PS00697">
    <property type="entry name" value="DNA_LIGASE_A1"/>
    <property type="match status" value="1"/>
</dbReference>
<dbReference type="InterPro" id="IPR016059">
    <property type="entry name" value="DNA_ligase_ATP-dep_CS"/>
</dbReference>
<dbReference type="SUPFAM" id="SSF50249">
    <property type="entry name" value="Nucleic acid-binding proteins"/>
    <property type="match status" value="1"/>
</dbReference>
<keyword evidence="12" id="KW-0131">Cell cycle</keyword>
<dbReference type="Pfam" id="PF04675">
    <property type="entry name" value="DNA_ligase_A_N"/>
    <property type="match status" value="1"/>
</dbReference>
<dbReference type="NCBIfam" id="NF006701">
    <property type="entry name" value="PRK09247.1"/>
    <property type="match status" value="1"/>
</dbReference>
<dbReference type="InterPro" id="IPR012308">
    <property type="entry name" value="DNA_ligase_ATP-dep_N"/>
</dbReference>
<evidence type="ECO:0000313" key="15">
    <source>
        <dbReference type="EMBL" id="MEK8029492.1"/>
    </source>
</evidence>
<dbReference type="Pfam" id="PF01068">
    <property type="entry name" value="DNA_ligase_A_M"/>
    <property type="match status" value="1"/>
</dbReference>
<evidence type="ECO:0000256" key="1">
    <source>
        <dbReference type="ARBA" id="ARBA00012727"/>
    </source>
</evidence>
<feature type="domain" description="ATP-dependent DNA ligase family profile" evidence="14">
    <location>
        <begin position="314"/>
        <end position="446"/>
    </location>
</feature>
<keyword evidence="4" id="KW-0235">DNA replication</keyword>
<protein>
    <recommendedName>
        <fullName evidence="1">DNA ligase (ATP)</fullName>
        <ecNumber evidence="1">6.5.1.1</ecNumber>
    </recommendedName>
</protein>
<keyword evidence="11" id="KW-0234">DNA repair</keyword>
<evidence type="ECO:0000313" key="16">
    <source>
        <dbReference type="Proteomes" id="UP001371218"/>
    </source>
</evidence>
<evidence type="ECO:0000256" key="5">
    <source>
        <dbReference type="ARBA" id="ARBA00022723"/>
    </source>
</evidence>
<dbReference type="NCBIfam" id="TIGR04120">
    <property type="entry name" value="DNA_lig_bact"/>
    <property type="match status" value="1"/>
</dbReference>
<dbReference type="InterPro" id="IPR026333">
    <property type="entry name" value="ATP_dep_DNA_lig_pp_1105_fam"/>
</dbReference>
<evidence type="ECO:0000259" key="14">
    <source>
        <dbReference type="PROSITE" id="PS50160"/>
    </source>
</evidence>
<evidence type="ECO:0000256" key="9">
    <source>
        <dbReference type="ARBA" id="ARBA00022842"/>
    </source>
</evidence>
<dbReference type="EMBL" id="JBBUTG010000001">
    <property type="protein sequence ID" value="MEK8029492.1"/>
    <property type="molecule type" value="Genomic_DNA"/>
</dbReference>
<dbReference type="Gene3D" id="3.30.470.30">
    <property type="entry name" value="DNA ligase/mRNA capping enzyme"/>
    <property type="match status" value="1"/>
</dbReference>
<keyword evidence="10" id="KW-0233">DNA recombination</keyword>
<dbReference type="RefSeq" id="WP_341423828.1">
    <property type="nucleotide sequence ID" value="NZ_JBBUTG010000001.1"/>
</dbReference>
<organism evidence="15 16">
    <name type="scientific">Ideonella lacteola</name>
    <dbReference type="NCBI Taxonomy" id="2984193"/>
    <lineage>
        <taxon>Bacteria</taxon>
        <taxon>Pseudomonadati</taxon>
        <taxon>Pseudomonadota</taxon>
        <taxon>Betaproteobacteria</taxon>
        <taxon>Burkholderiales</taxon>
        <taxon>Sphaerotilaceae</taxon>
        <taxon>Ideonella</taxon>
    </lineage>
</organism>
<evidence type="ECO:0000256" key="6">
    <source>
        <dbReference type="ARBA" id="ARBA00022741"/>
    </source>
</evidence>
<reference evidence="15 16" key="1">
    <citation type="submission" date="2024-04" db="EMBL/GenBank/DDBJ databases">
        <title>Novel species of the genus Ideonella isolated from streams.</title>
        <authorList>
            <person name="Lu H."/>
        </authorList>
    </citation>
    <scope>NUCLEOTIDE SEQUENCE [LARGE SCALE GENOMIC DNA]</scope>
    <source>
        <strain evidence="15 16">DXS29W</strain>
    </source>
</reference>
<evidence type="ECO:0000256" key="11">
    <source>
        <dbReference type="ARBA" id="ARBA00023204"/>
    </source>
</evidence>
<proteinExistence type="predicted"/>
<dbReference type="InterPro" id="IPR036599">
    <property type="entry name" value="DNA_ligase_N_sf"/>
</dbReference>
<dbReference type="GO" id="GO:0003910">
    <property type="term" value="F:DNA ligase (ATP) activity"/>
    <property type="evidence" value="ECO:0007669"/>
    <property type="project" value="UniProtKB-EC"/>
</dbReference>
<keyword evidence="9" id="KW-0460">Magnesium</keyword>
<evidence type="ECO:0000256" key="4">
    <source>
        <dbReference type="ARBA" id="ARBA00022705"/>
    </source>
</evidence>
<keyword evidence="6" id="KW-0547">Nucleotide-binding</keyword>
<evidence type="ECO:0000256" key="3">
    <source>
        <dbReference type="ARBA" id="ARBA00022618"/>
    </source>
</evidence>
<dbReference type="InterPro" id="IPR012310">
    <property type="entry name" value="DNA_ligase_ATP-dep_cent"/>
</dbReference>
<dbReference type="Gene3D" id="1.10.3260.10">
    <property type="entry name" value="DNA ligase, ATP-dependent, N-terminal domain"/>
    <property type="match status" value="1"/>
</dbReference>
<dbReference type="PROSITE" id="PS50160">
    <property type="entry name" value="DNA_LIGASE_A3"/>
    <property type="match status" value="1"/>
</dbReference>
<gene>
    <name evidence="15" type="ORF">AACH06_01550</name>
</gene>
<evidence type="ECO:0000256" key="7">
    <source>
        <dbReference type="ARBA" id="ARBA00022763"/>
    </source>
</evidence>
<name>A0ABU9BKV8_9BURK</name>
<dbReference type="CDD" id="cd07897">
    <property type="entry name" value="Adenylation_DNA_ligase_Bac1"/>
    <property type="match status" value="1"/>
</dbReference>
<keyword evidence="5" id="KW-0479">Metal-binding</keyword>
<evidence type="ECO:0000256" key="13">
    <source>
        <dbReference type="ARBA" id="ARBA00034003"/>
    </source>
</evidence>